<dbReference type="EC" id="3.1.1.29" evidence="1 7"/>
<feature type="active site" description="Proton acceptor" evidence="7">
    <location>
        <position position="19"/>
    </location>
</feature>
<dbReference type="NCBIfam" id="TIGR00447">
    <property type="entry name" value="pth"/>
    <property type="match status" value="1"/>
</dbReference>
<evidence type="ECO:0000256" key="1">
    <source>
        <dbReference type="ARBA" id="ARBA00013260"/>
    </source>
</evidence>
<evidence type="ECO:0000256" key="4">
    <source>
        <dbReference type="ARBA" id="ARBA00022884"/>
    </source>
</evidence>
<feature type="binding site" evidence="7">
    <location>
        <position position="62"/>
    </location>
    <ligand>
        <name>tRNA</name>
        <dbReference type="ChEBI" id="CHEBI:17843"/>
    </ligand>
</feature>
<dbReference type="InterPro" id="IPR018171">
    <property type="entry name" value="Pept_tRNA_hydro_CS"/>
</dbReference>
<keyword evidence="2 7" id="KW-0820">tRNA-binding</keyword>
<sequence>MKLIVGLGNETEKYANTRHNYGFIVLDAFAQKYGLEFNKEKFNGVFTKLNDFIIAKPKTFMNLSGEFVRDICHFYNIRSDDVLVIHDDVSLPIGSATLKVKGGGGNHNGVKNVLKMLKVEELNRLKLGVGKDPNYEMKDWVLSKFTPEERQIINSKLDLYVDAISCFIYNDIYVAMNNYNAKLKGNNE</sequence>
<evidence type="ECO:0000256" key="8">
    <source>
        <dbReference type="RuleBase" id="RU000673"/>
    </source>
</evidence>
<reference evidence="10" key="1">
    <citation type="submission" date="2022-07" db="EMBL/GenBank/DDBJ databases">
        <title>Complete genome of Mycoplasma equigenitalium type strain T37.</title>
        <authorList>
            <person name="Spergser J."/>
        </authorList>
    </citation>
    <scope>NUCLEOTIDE SEQUENCE</scope>
    <source>
        <strain evidence="10">T37</strain>
    </source>
</reference>
<gene>
    <name evidence="7 10" type="primary">pth</name>
    <name evidence="10" type="ORF">NPA09_03270</name>
</gene>
<accession>A0ABY5J425</accession>
<keyword evidence="11" id="KW-1185">Reference proteome</keyword>
<dbReference type="PANTHER" id="PTHR17224:SF1">
    <property type="entry name" value="PEPTIDYL-TRNA HYDROLASE"/>
    <property type="match status" value="1"/>
</dbReference>
<comment type="subcellular location">
    <subcellularLocation>
        <location evidence="7">Cytoplasm</location>
    </subcellularLocation>
</comment>
<dbReference type="PROSITE" id="PS01196">
    <property type="entry name" value="PEPT_TRNA_HYDROL_2"/>
    <property type="match status" value="1"/>
</dbReference>
<comment type="similarity">
    <text evidence="5 7 9">Belongs to the PTH family.</text>
</comment>
<dbReference type="InterPro" id="IPR036416">
    <property type="entry name" value="Pept_tRNA_hydro_sf"/>
</dbReference>
<evidence type="ECO:0000256" key="3">
    <source>
        <dbReference type="ARBA" id="ARBA00022801"/>
    </source>
</evidence>
<dbReference type="Proteomes" id="UP001059576">
    <property type="component" value="Chromosome"/>
</dbReference>
<feature type="site" description="Stabilizes the basic form of H active site to accept a proton" evidence="7">
    <location>
        <position position="87"/>
    </location>
</feature>
<comment type="function">
    <text evidence="7">Hydrolyzes ribosome-free peptidyl-tRNAs (with 1 or more amino acids incorporated), which drop off the ribosome during protein synthesis, or as a result of ribosome stalling.</text>
</comment>
<evidence type="ECO:0000256" key="7">
    <source>
        <dbReference type="HAMAP-Rule" id="MF_00083"/>
    </source>
</evidence>
<dbReference type="PROSITE" id="PS01195">
    <property type="entry name" value="PEPT_TRNA_HYDROL_1"/>
    <property type="match status" value="1"/>
</dbReference>
<comment type="function">
    <text evidence="7">Catalyzes the release of premature peptidyl moieties from peptidyl-tRNA molecules trapped in stalled 50S ribosomal subunits, and thus maintains levels of free tRNAs and 50S ribosomes.</text>
</comment>
<keyword evidence="3 7" id="KW-0378">Hydrolase</keyword>
<feature type="binding site" evidence="7">
    <location>
        <position position="108"/>
    </location>
    <ligand>
        <name>tRNA</name>
        <dbReference type="ChEBI" id="CHEBI:17843"/>
    </ligand>
</feature>
<dbReference type="RefSeq" id="WP_165036272.1">
    <property type="nucleotide sequence ID" value="NZ_CP101808.1"/>
</dbReference>
<evidence type="ECO:0000256" key="5">
    <source>
        <dbReference type="ARBA" id="ARBA00038063"/>
    </source>
</evidence>
<dbReference type="GO" id="GO:0004045">
    <property type="term" value="F:peptidyl-tRNA hydrolase activity"/>
    <property type="evidence" value="ECO:0007669"/>
    <property type="project" value="UniProtKB-EC"/>
</dbReference>
<keyword evidence="4 7" id="KW-0694">RNA-binding</keyword>
<feature type="binding site" evidence="7">
    <location>
        <position position="14"/>
    </location>
    <ligand>
        <name>tRNA</name>
        <dbReference type="ChEBI" id="CHEBI:17843"/>
    </ligand>
</feature>
<protein>
    <recommendedName>
        <fullName evidence="6 7">Peptidyl-tRNA hydrolase</fullName>
        <shortName evidence="7">Pth</shortName>
        <ecNumber evidence="1 7">3.1.1.29</ecNumber>
    </recommendedName>
</protein>
<evidence type="ECO:0000256" key="9">
    <source>
        <dbReference type="RuleBase" id="RU004320"/>
    </source>
</evidence>
<dbReference type="EMBL" id="CP101808">
    <property type="protein sequence ID" value="UUD36892.1"/>
    <property type="molecule type" value="Genomic_DNA"/>
</dbReference>
<feature type="binding site" evidence="7">
    <location>
        <position position="60"/>
    </location>
    <ligand>
        <name>tRNA</name>
        <dbReference type="ChEBI" id="CHEBI:17843"/>
    </ligand>
</feature>
<evidence type="ECO:0000256" key="2">
    <source>
        <dbReference type="ARBA" id="ARBA00022555"/>
    </source>
</evidence>
<organism evidence="10 11">
    <name type="scientific">Mycoplasmopsis equigenitalium</name>
    <dbReference type="NCBI Taxonomy" id="114883"/>
    <lineage>
        <taxon>Bacteria</taxon>
        <taxon>Bacillati</taxon>
        <taxon>Mycoplasmatota</taxon>
        <taxon>Mycoplasmoidales</taxon>
        <taxon>Metamycoplasmataceae</taxon>
        <taxon>Mycoplasmopsis</taxon>
    </lineage>
</organism>
<dbReference type="InterPro" id="IPR001328">
    <property type="entry name" value="Pept_tRNA_hydro"/>
</dbReference>
<dbReference type="CDD" id="cd00462">
    <property type="entry name" value="PTH"/>
    <property type="match status" value="1"/>
</dbReference>
<comment type="catalytic activity">
    <reaction evidence="7 8">
        <text>an N-acyl-L-alpha-aminoacyl-tRNA + H2O = an N-acyl-L-amino acid + a tRNA + H(+)</text>
        <dbReference type="Rhea" id="RHEA:54448"/>
        <dbReference type="Rhea" id="RHEA-COMP:10123"/>
        <dbReference type="Rhea" id="RHEA-COMP:13883"/>
        <dbReference type="ChEBI" id="CHEBI:15377"/>
        <dbReference type="ChEBI" id="CHEBI:15378"/>
        <dbReference type="ChEBI" id="CHEBI:59874"/>
        <dbReference type="ChEBI" id="CHEBI:78442"/>
        <dbReference type="ChEBI" id="CHEBI:138191"/>
        <dbReference type="EC" id="3.1.1.29"/>
    </reaction>
</comment>
<dbReference type="Pfam" id="PF01195">
    <property type="entry name" value="Pept_tRNA_hydro"/>
    <property type="match status" value="1"/>
</dbReference>
<dbReference type="PANTHER" id="PTHR17224">
    <property type="entry name" value="PEPTIDYL-TRNA HYDROLASE"/>
    <property type="match status" value="1"/>
</dbReference>
<evidence type="ECO:0000313" key="10">
    <source>
        <dbReference type="EMBL" id="UUD36892.1"/>
    </source>
</evidence>
<evidence type="ECO:0000313" key="11">
    <source>
        <dbReference type="Proteomes" id="UP001059576"/>
    </source>
</evidence>
<name>A0ABY5J425_9BACT</name>
<dbReference type="HAMAP" id="MF_00083">
    <property type="entry name" value="Pept_tRNA_hydro_bact"/>
    <property type="match status" value="1"/>
</dbReference>
<dbReference type="Gene3D" id="3.40.50.1470">
    <property type="entry name" value="Peptidyl-tRNA hydrolase"/>
    <property type="match status" value="1"/>
</dbReference>
<dbReference type="SUPFAM" id="SSF53178">
    <property type="entry name" value="Peptidyl-tRNA hydrolase-like"/>
    <property type="match status" value="1"/>
</dbReference>
<comment type="subunit">
    <text evidence="7">Monomer.</text>
</comment>
<keyword evidence="7" id="KW-0963">Cytoplasm</keyword>
<feature type="site" description="Discriminates between blocked and unblocked aminoacyl-tRNA" evidence="7">
    <location>
        <position position="9"/>
    </location>
</feature>
<evidence type="ECO:0000256" key="6">
    <source>
        <dbReference type="ARBA" id="ARBA00050038"/>
    </source>
</evidence>
<proteinExistence type="inferred from homology"/>